<organism evidence="1 2">
    <name type="scientific">Paraburkholderia steynii</name>
    <dbReference type="NCBI Taxonomy" id="1245441"/>
    <lineage>
        <taxon>Bacteria</taxon>
        <taxon>Pseudomonadati</taxon>
        <taxon>Pseudomonadota</taxon>
        <taxon>Betaproteobacteria</taxon>
        <taxon>Burkholderiales</taxon>
        <taxon>Burkholderiaceae</taxon>
        <taxon>Paraburkholderia</taxon>
    </lineage>
</organism>
<evidence type="ECO:0000313" key="2">
    <source>
        <dbReference type="Proteomes" id="UP000198900"/>
    </source>
</evidence>
<reference evidence="1" key="1">
    <citation type="submission" date="2016-10" db="EMBL/GenBank/DDBJ databases">
        <authorList>
            <person name="Varghese N."/>
            <person name="Submissions S."/>
        </authorList>
    </citation>
    <scope>NUCLEOTIDE SEQUENCE [LARGE SCALE GENOMIC DNA]</scope>
    <source>
        <strain evidence="1">YR281</strain>
    </source>
</reference>
<comment type="caution">
    <text evidence="1">The sequence shown here is derived from an EMBL/GenBank/DDBJ whole genome shotgun (WGS) entry which is preliminary data.</text>
</comment>
<keyword evidence="2" id="KW-1185">Reference proteome</keyword>
<name>A0A7Z7BHF2_9BURK</name>
<dbReference type="EMBL" id="FNDI01000039">
    <property type="protein sequence ID" value="SDJ25094.1"/>
    <property type="molecule type" value="Genomic_DNA"/>
</dbReference>
<sequence length="50" mass="5787">MPATIQQNQKTFRSLCHRTNHETRRGKYRGDTFRRAGWLGFAGHLNVSLA</sequence>
<gene>
    <name evidence="1" type="ORF">SAMN04487926_13939</name>
</gene>
<evidence type="ECO:0000313" key="1">
    <source>
        <dbReference type="EMBL" id="SDJ25094.1"/>
    </source>
</evidence>
<dbReference type="Proteomes" id="UP000198900">
    <property type="component" value="Unassembled WGS sequence"/>
</dbReference>
<accession>A0A7Z7BHF2</accession>
<proteinExistence type="predicted"/>
<protein>
    <submittedName>
        <fullName evidence="1">Uncharacterized protein</fullName>
    </submittedName>
</protein>
<dbReference type="AlphaFoldDB" id="A0A7Z7BHF2"/>